<dbReference type="AlphaFoldDB" id="A0AAV6JPT3"/>
<dbReference type="PANTHER" id="PTHR31896">
    <property type="entry name" value="FAMILY REGULATORY PROTEIN, PUTATIVE (AFU_ORTHOLOGUE AFUA_3G14730)-RELATED"/>
    <property type="match status" value="1"/>
</dbReference>
<reference evidence="2" key="1">
    <citation type="submission" date="2020-08" db="EMBL/GenBank/DDBJ databases">
        <title>Plant Genome Project.</title>
        <authorList>
            <person name="Zhang R.-G."/>
        </authorList>
    </citation>
    <scope>NUCLEOTIDE SEQUENCE</scope>
    <source>
        <strain evidence="2">WSP0</strain>
        <tissue evidence="2">Leaf</tissue>
    </source>
</reference>
<dbReference type="EMBL" id="JACTNZ010000007">
    <property type="protein sequence ID" value="KAG5542113.1"/>
    <property type="molecule type" value="Genomic_DNA"/>
</dbReference>
<dbReference type="InterPro" id="IPR051283">
    <property type="entry name" value="Sec_Metabolite_Acyltrans"/>
</dbReference>
<dbReference type="Gene3D" id="3.30.559.10">
    <property type="entry name" value="Chloramphenicol acetyltransferase-like domain"/>
    <property type="match status" value="1"/>
</dbReference>
<dbReference type="PANTHER" id="PTHR31896:SF12">
    <property type="entry name" value="HXXXD-TYPE ACYL-TRANSFERASE FAMILY PROTEIN"/>
    <property type="match status" value="1"/>
</dbReference>
<organism evidence="2 4">
    <name type="scientific">Rhododendron griersonianum</name>
    <dbReference type="NCBI Taxonomy" id="479676"/>
    <lineage>
        <taxon>Eukaryota</taxon>
        <taxon>Viridiplantae</taxon>
        <taxon>Streptophyta</taxon>
        <taxon>Embryophyta</taxon>
        <taxon>Tracheophyta</taxon>
        <taxon>Spermatophyta</taxon>
        <taxon>Magnoliopsida</taxon>
        <taxon>eudicotyledons</taxon>
        <taxon>Gunneridae</taxon>
        <taxon>Pentapetalae</taxon>
        <taxon>asterids</taxon>
        <taxon>Ericales</taxon>
        <taxon>Ericaceae</taxon>
        <taxon>Ericoideae</taxon>
        <taxon>Rhodoreae</taxon>
        <taxon>Rhododendron</taxon>
    </lineage>
</organism>
<comment type="caution">
    <text evidence="2">The sequence shown here is derived from an EMBL/GenBank/DDBJ whole genome shotgun (WGS) entry which is preliminary data.</text>
</comment>
<protein>
    <submittedName>
        <fullName evidence="2">Uncharacterized protein</fullName>
    </submittedName>
</protein>
<keyword evidence="1" id="KW-0808">Transferase</keyword>
<proteinExistence type="predicted"/>
<evidence type="ECO:0000313" key="4">
    <source>
        <dbReference type="Proteomes" id="UP000823749"/>
    </source>
</evidence>
<name>A0AAV6JPT3_9ERIC</name>
<dbReference type="Pfam" id="PF02458">
    <property type="entry name" value="Transferase"/>
    <property type="match status" value="1"/>
</dbReference>
<dbReference type="Proteomes" id="UP000823749">
    <property type="component" value="Chromosome 7"/>
</dbReference>
<dbReference type="InterPro" id="IPR023213">
    <property type="entry name" value="CAT-like_dom_sf"/>
</dbReference>
<gene>
    <name evidence="2" type="ORF">RHGRI_021830</name>
    <name evidence="3" type="ORF">RHGRI_021840</name>
</gene>
<evidence type="ECO:0000313" key="3">
    <source>
        <dbReference type="EMBL" id="KAG5542113.1"/>
    </source>
</evidence>
<accession>A0AAV6JPT3</accession>
<keyword evidence="4" id="KW-1185">Reference proteome</keyword>
<dbReference type="GO" id="GO:0016740">
    <property type="term" value="F:transferase activity"/>
    <property type="evidence" value="ECO:0007669"/>
    <property type="project" value="UniProtKB-KW"/>
</dbReference>
<sequence>MSTPTVQTISEWFIKPQYPVEEVKPPIHLASWDTFMLSANYIQKGLLFIKPQTTTDQRNPVESLLNRLKDSLSLTLVHFYPLTGRLATLKQENPPSYSVCIDCNNSPGTKFIYATADLTIADVLSPVDVPVVVQVTMAALESDGEFMDGLNGHC</sequence>
<dbReference type="EMBL" id="JACTNZ010000007">
    <property type="protein sequence ID" value="KAG5542103.1"/>
    <property type="molecule type" value="Genomic_DNA"/>
</dbReference>
<evidence type="ECO:0000256" key="1">
    <source>
        <dbReference type="ARBA" id="ARBA00022679"/>
    </source>
</evidence>
<evidence type="ECO:0000313" key="2">
    <source>
        <dbReference type="EMBL" id="KAG5542103.1"/>
    </source>
</evidence>